<keyword evidence="1" id="KW-0472">Membrane</keyword>
<proteinExistence type="predicted"/>
<evidence type="ECO:0000256" key="1">
    <source>
        <dbReference type="SAM" id="Phobius"/>
    </source>
</evidence>
<gene>
    <name evidence="3" type="ORF">P3X46_009985</name>
</gene>
<comment type="caution">
    <text evidence="3">The sequence shown here is derived from an EMBL/GenBank/DDBJ whole genome shotgun (WGS) entry which is preliminary data.</text>
</comment>
<organism evidence="3 4">
    <name type="scientific">Hevea brasiliensis</name>
    <name type="common">Para rubber tree</name>
    <name type="synonym">Siphonia brasiliensis</name>
    <dbReference type="NCBI Taxonomy" id="3981"/>
    <lineage>
        <taxon>Eukaryota</taxon>
        <taxon>Viridiplantae</taxon>
        <taxon>Streptophyta</taxon>
        <taxon>Embryophyta</taxon>
        <taxon>Tracheophyta</taxon>
        <taxon>Spermatophyta</taxon>
        <taxon>Magnoliopsida</taxon>
        <taxon>eudicotyledons</taxon>
        <taxon>Gunneridae</taxon>
        <taxon>Pentapetalae</taxon>
        <taxon>rosids</taxon>
        <taxon>fabids</taxon>
        <taxon>Malpighiales</taxon>
        <taxon>Euphorbiaceae</taxon>
        <taxon>Crotonoideae</taxon>
        <taxon>Micrandreae</taxon>
        <taxon>Hevea</taxon>
    </lineage>
</organism>
<evidence type="ECO:0000313" key="3">
    <source>
        <dbReference type="EMBL" id="KAJ9178070.1"/>
    </source>
</evidence>
<keyword evidence="4" id="KW-1185">Reference proteome</keyword>
<keyword evidence="1" id="KW-1133">Transmembrane helix</keyword>
<evidence type="ECO:0000313" key="4">
    <source>
        <dbReference type="Proteomes" id="UP001174677"/>
    </source>
</evidence>
<dbReference type="PANTHER" id="PTHR37230:SF1">
    <property type="entry name" value="OS06G0731300 PROTEIN"/>
    <property type="match status" value="1"/>
</dbReference>
<feature type="domain" description="DUF7895" evidence="2">
    <location>
        <begin position="89"/>
        <end position="137"/>
    </location>
</feature>
<dbReference type="InterPro" id="IPR057217">
    <property type="entry name" value="DUF7895"/>
</dbReference>
<keyword evidence="1" id="KW-0812">Transmembrane</keyword>
<dbReference type="Pfam" id="PF25433">
    <property type="entry name" value="DUF7895"/>
    <property type="match status" value="1"/>
</dbReference>
<protein>
    <recommendedName>
        <fullName evidence="2">DUF7895 domain-containing protein</fullName>
    </recommendedName>
</protein>
<name>A0ABQ9MFB9_HEVBR</name>
<dbReference type="EMBL" id="JARPOI010000006">
    <property type="protein sequence ID" value="KAJ9178070.1"/>
    <property type="molecule type" value="Genomic_DNA"/>
</dbReference>
<feature type="transmembrane region" description="Helical" evidence="1">
    <location>
        <begin position="57"/>
        <end position="76"/>
    </location>
</feature>
<reference evidence="3" key="1">
    <citation type="journal article" date="2023" name="Plant Biotechnol. J.">
        <title>Chromosome-level wild Hevea brasiliensis genome provides new tools for genomic-assisted breeding and valuable loci to elevate rubber yield.</title>
        <authorList>
            <person name="Cheng H."/>
            <person name="Song X."/>
            <person name="Hu Y."/>
            <person name="Wu T."/>
            <person name="Yang Q."/>
            <person name="An Z."/>
            <person name="Feng S."/>
            <person name="Deng Z."/>
            <person name="Wu W."/>
            <person name="Zeng X."/>
            <person name="Tu M."/>
            <person name="Wang X."/>
            <person name="Huang H."/>
        </authorList>
    </citation>
    <scope>NUCLEOTIDE SEQUENCE</scope>
    <source>
        <strain evidence="3">MT/VB/25A 57/8</strain>
    </source>
</reference>
<sequence>MEFAVPTLSFASFTSTIRMPKPGVHNILNPIAQSSVDIKLQKQKRKTCLVSSALPETAASVAIAATVVGAAATLLVRRTKASKTNEIQLKTCEDCGGSGICSECNGEGFMLKKLSEESAERARLNAKNMATRYTAGYILSLPFSCASTLTLGLKCSYS</sequence>
<evidence type="ECO:0000259" key="2">
    <source>
        <dbReference type="Pfam" id="PF25433"/>
    </source>
</evidence>
<accession>A0ABQ9MFB9</accession>
<dbReference type="PANTHER" id="PTHR37230">
    <property type="entry name" value="OS06G0731300 PROTEIN"/>
    <property type="match status" value="1"/>
</dbReference>
<dbReference type="Proteomes" id="UP001174677">
    <property type="component" value="Chromosome 6"/>
</dbReference>